<dbReference type="KEGG" id="tet:TTHERM_01111000"/>
<dbReference type="EMBL" id="GG662333">
    <property type="protein sequence ID" value="EAS05687.1"/>
    <property type="molecule type" value="Genomic_DNA"/>
</dbReference>
<dbReference type="AlphaFoldDB" id="Q24D54"/>
<reference evidence="2" key="1">
    <citation type="journal article" date="2006" name="PLoS Biol.">
        <title>Macronuclear genome sequence of the ciliate Tetrahymena thermophila, a model eukaryote.</title>
        <authorList>
            <person name="Eisen J.A."/>
            <person name="Coyne R.S."/>
            <person name="Wu M."/>
            <person name="Wu D."/>
            <person name="Thiagarajan M."/>
            <person name="Wortman J.R."/>
            <person name="Badger J.H."/>
            <person name="Ren Q."/>
            <person name="Amedeo P."/>
            <person name="Jones K.M."/>
            <person name="Tallon L.J."/>
            <person name="Delcher A.L."/>
            <person name="Salzberg S.L."/>
            <person name="Silva J.C."/>
            <person name="Haas B.J."/>
            <person name="Majoros W.H."/>
            <person name="Farzad M."/>
            <person name="Carlton J.M."/>
            <person name="Smith R.K. Jr."/>
            <person name="Garg J."/>
            <person name="Pearlman R.E."/>
            <person name="Karrer K.M."/>
            <person name="Sun L."/>
            <person name="Manning G."/>
            <person name="Elde N.C."/>
            <person name="Turkewitz A.P."/>
            <person name="Asai D.J."/>
            <person name="Wilkes D.E."/>
            <person name="Wang Y."/>
            <person name="Cai H."/>
            <person name="Collins K."/>
            <person name="Stewart B.A."/>
            <person name="Lee S.R."/>
            <person name="Wilamowska K."/>
            <person name="Weinberg Z."/>
            <person name="Ruzzo W.L."/>
            <person name="Wloga D."/>
            <person name="Gaertig J."/>
            <person name="Frankel J."/>
            <person name="Tsao C.-C."/>
            <person name="Gorovsky M.A."/>
            <person name="Keeling P.J."/>
            <person name="Waller R.F."/>
            <person name="Patron N.J."/>
            <person name="Cherry J.M."/>
            <person name="Stover N.A."/>
            <person name="Krieger C.J."/>
            <person name="del Toro C."/>
            <person name="Ryder H.F."/>
            <person name="Williamson S.C."/>
            <person name="Barbeau R.A."/>
            <person name="Hamilton E.P."/>
            <person name="Orias E."/>
        </authorList>
    </citation>
    <scope>NUCLEOTIDE SEQUENCE [LARGE SCALE GENOMIC DNA]</scope>
    <source>
        <strain evidence="2">SB210</strain>
    </source>
</reference>
<evidence type="ECO:0000313" key="1">
    <source>
        <dbReference type="EMBL" id="EAS05687.1"/>
    </source>
</evidence>
<proteinExistence type="predicted"/>
<dbReference type="GeneID" id="7846990"/>
<protein>
    <submittedName>
        <fullName evidence="1">Complex 1 LYR-like protein</fullName>
    </submittedName>
</protein>
<organism evidence="1 2">
    <name type="scientific">Tetrahymena thermophila (strain SB210)</name>
    <dbReference type="NCBI Taxonomy" id="312017"/>
    <lineage>
        <taxon>Eukaryota</taxon>
        <taxon>Sar</taxon>
        <taxon>Alveolata</taxon>
        <taxon>Ciliophora</taxon>
        <taxon>Intramacronucleata</taxon>
        <taxon>Oligohymenophorea</taxon>
        <taxon>Hymenostomatida</taxon>
        <taxon>Tetrahymenina</taxon>
        <taxon>Tetrahymenidae</taxon>
        <taxon>Tetrahymena</taxon>
    </lineage>
</organism>
<name>Q24D54_TETTS</name>
<accession>Q24D54</accession>
<dbReference type="HOGENOM" id="CLU_2325436_0_0_1"/>
<dbReference type="InParanoid" id="Q24D54"/>
<keyword evidence="2" id="KW-1185">Reference proteome</keyword>
<evidence type="ECO:0000313" key="2">
    <source>
        <dbReference type="Proteomes" id="UP000009168"/>
    </source>
</evidence>
<sequence>MSKQVQVVQKFYQILSASLPKSINNLYVEDFETVKPYNFEKINDKFLHDYELYLKTLKKQDEFLHIYRIGIKRDEKEQIESIAHKVGLQLPRLNTLKKN</sequence>
<gene>
    <name evidence="1" type="ORF">TTHERM_01111000</name>
</gene>
<dbReference type="Proteomes" id="UP000009168">
    <property type="component" value="Unassembled WGS sequence"/>
</dbReference>
<dbReference type="RefSeq" id="XP_001025932.1">
    <property type="nucleotide sequence ID" value="XM_001025932.1"/>
</dbReference>